<dbReference type="Proteomes" id="UP001055125">
    <property type="component" value="Unassembled WGS sequence"/>
</dbReference>
<dbReference type="SUPFAM" id="SSF55785">
    <property type="entry name" value="PYP-like sensor domain (PAS domain)"/>
    <property type="match status" value="1"/>
</dbReference>
<dbReference type="SMART" id="SM00052">
    <property type="entry name" value="EAL"/>
    <property type="match status" value="1"/>
</dbReference>
<gene>
    <name evidence="5" type="ORF">OCOJLMKI_1213</name>
</gene>
<dbReference type="InterPro" id="IPR001633">
    <property type="entry name" value="EAL_dom"/>
</dbReference>
<feature type="transmembrane region" description="Helical" evidence="1">
    <location>
        <begin position="48"/>
        <end position="68"/>
    </location>
</feature>
<sequence length="795" mass="83307">MHPLLRVTDALPTEHDPYALAAALVLCLLASLTTLGLLSHARRTGSTAWLVAAAIVCGFGIWATHLTGLQAFRSDLPNGFAALPTLVALTTAIALAGLGLLIALAPRRGASWLGGAVLGGGIALAHSAGMAGFEIPGRLDRNLLVTCGAVALALILAAAAVRVAVGGRGWRRGLLAILLLAGAIAGYHLAAMSAVTAVADSLVGLSSTARVTRWVVVAVTGVGFAILLLTAAALLVDKIDRYRSALDGERMRGLVNAVAEGLLLCRGTTIVTANPSFAALAGEAAEDLAGLPLDRFLSEEAVRDTLLGAPGQPIETVLRRGDGEGVAVELILQPIEFRGATHNAIAVRDLRERKKAEEDIRFLAQHDALTGLPNRASFMQGLEAAIAGAAPGERVAVICLGLDRFKKTNDLFGQASGDAVLQGVARCVAGALDEGQSLARLGGDEFGIVVAGIADLAGAVRVAEAILRSLGGAGTASGPLVAASIGIALWPDPATDAAALLGDATTALDRAKAEGGGLCRIFDPEMGARVRERRILEHDLRFAVERGQFHLVYQPQTAIETGEVIGFEVLLRWHHPERGNVPPDRFIQIAEETGSIEAVGEWVLRTACREAASWTQPLRIAVNVSAVQIHSARLSGLVREILVETGLAPERLELEITETALIRDFDRALASLHLLKALGVRIAMDDFGTGYSSLSNLRAFPFDKIKIDRSFIMSVDSNDQAAAIVRAVMGLGRGLALPVLAEGVETQGELAFLMNEGCQEAQGYLMGKPALISHFAHVVDEETTAEDGKRRKSAA</sequence>
<dbReference type="Pfam" id="PF03707">
    <property type="entry name" value="MHYT"/>
    <property type="match status" value="2"/>
</dbReference>
<dbReference type="InterPro" id="IPR043128">
    <property type="entry name" value="Rev_trsase/Diguanyl_cyclase"/>
</dbReference>
<dbReference type="CDD" id="cd00130">
    <property type="entry name" value="PAS"/>
    <property type="match status" value="1"/>
</dbReference>
<proteinExistence type="predicted"/>
<reference evidence="5" key="1">
    <citation type="journal article" date="2021" name="Front. Microbiol.">
        <title>Comprehensive Comparative Genomics and Phenotyping of Methylobacterium Species.</title>
        <authorList>
            <person name="Alessa O."/>
            <person name="Ogura Y."/>
            <person name="Fujitani Y."/>
            <person name="Takami H."/>
            <person name="Hayashi T."/>
            <person name="Sahin N."/>
            <person name="Tani A."/>
        </authorList>
    </citation>
    <scope>NUCLEOTIDE SEQUENCE</scope>
    <source>
        <strain evidence="5">DSM 19015</strain>
    </source>
</reference>
<dbReference type="PANTHER" id="PTHR44757">
    <property type="entry name" value="DIGUANYLATE CYCLASE DGCP"/>
    <property type="match status" value="1"/>
</dbReference>
<dbReference type="PROSITE" id="PS50883">
    <property type="entry name" value="EAL"/>
    <property type="match status" value="1"/>
</dbReference>
<keyword evidence="1" id="KW-0472">Membrane</keyword>
<dbReference type="InterPro" id="IPR052155">
    <property type="entry name" value="Biofilm_reg_signaling"/>
</dbReference>
<protein>
    <submittedName>
        <fullName evidence="5">Signaling protein</fullName>
    </submittedName>
</protein>
<dbReference type="Gene3D" id="3.30.450.20">
    <property type="entry name" value="PAS domain"/>
    <property type="match status" value="1"/>
</dbReference>
<dbReference type="InterPro" id="IPR000160">
    <property type="entry name" value="GGDEF_dom"/>
</dbReference>
<feature type="domain" description="GGDEF" evidence="3">
    <location>
        <begin position="393"/>
        <end position="524"/>
    </location>
</feature>
<dbReference type="PROSITE" id="PS50887">
    <property type="entry name" value="GGDEF"/>
    <property type="match status" value="1"/>
</dbReference>
<feature type="transmembrane region" description="Helical" evidence="1">
    <location>
        <begin position="177"/>
        <end position="199"/>
    </location>
</feature>
<feature type="domain" description="EAL" evidence="2">
    <location>
        <begin position="533"/>
        <end position="783"/>
    </location>
</feature>
<feature type="transmembrane region" description="Helical" evidence="1">
    <location>
        <begin position="211"/>
        <end position="236"/>
    </location>
</feature>
<dbReference type="EMBL" id="BPQP01000018">
    <property type="protein sequence ID" value="GJD94014.1"/>
    <property type="molecule type" value="Genomic_DNA"/>
</dbReference>
<evidence type="ECO:0000259" key="3">
    <source>
        <dbReference type="PROSITE" id="PS50887"/>
    </source>
</evidence>
<feature type="transmembrane region" description="Helical" evidence="1">
    <location>
        <begin position="80"/>
        <end position="105"/>
    </location>
</feature>
<feature type="transmembrane region" description="Helical" evidence="1">
    <location>
        <begin position="20"/>
        <end position="41"/>
    </location>
</feature>
<dbReference type="InterPro" id="IPR035965">
    <property type="entry name" value="PAS-like_dom_sf"/>
</dbReference>
<reference evidence="5" key="2">
    <citation type="submission" date="2021-08" db="EMBL/GenBank/DDBJ databases">
        <authorList>
            <person name="Tani A."/>
            <person name="Ola A."/>
            <person name="Ogura Y."/>
            <person name="Katsura K."/>
            <person name="Hayashi T."/>
        </authorList>
    </citation>
    <scope>NUCLEOTIDE SEQUENCE</scope>
    <source>
        <strain evidence="5">DSM 19015</strain>
    </source>
</reference>
<accession>A0ABQ4RTH4</accession>
<dbReference type="CDD" id="cd01948">
    <property type="entry name" value="EAL"/>
    <property type="match status" value="1"/>
</dbReference>
<dbReference type="InterPro" id="IPR035919">
    <property type="entry name" value="EAL_sf"/>
</dbReference>
<evidence type="ECO:0000313" key="6">
    <source>
        <dbReference type="Proteomes" id="UP001055125"/>
    </source>
</evidence>
<evidence type="ECO:0000259" key="4">
    <source>
        <dbReference type="PROSITE" id="PS50924"/>
    </source>
</evidence>
<keyword evidence="1" id="KW-0812">Transmembrane</keyword>
<evidence type="ECO:0000313" key="5">
    <source>
        <dbReference type="EMBL" id="GJD94014.1"/>
    </source>
</evidence>
<feature type="transmembrane region" description="Helical" evidence="1">
    <location>
        <begin position="112"/>
        <end position="131"/>
    </location>
</feature>
<dbReference type="InterPro" id="IPR029787">
    <property type="entry name" value="Nucleotide_cyclase"/>
</dbReference>
<dbReference type="CDD" id="cd01949">
    <property type="entry name" value="GGDEF"/>
    <property type="match status" value="1"/>
</dbReference>
<evidence type="ECO:0000259" key="2">
    <source>
        <dbReference type="PROSITE" id="PS50883"/>
    </source>
</evidence>
<keyword evidence="6" id="KW-1185">Reference proteome</keyword>
<dbReference type="InterPro" id="IPR005330">
    <property type="entry name" value="MHYT_dom"/>
</dbReference>
<dbReference type="SUPFAM" id="SSF55073">
    <property type="entry name" value="Nucleotide cyclase"/>
    <property type="match status" value="1"/>
</dbReference>
<dbReference type="NCBIfam" id="TIGR00254">
    <property type="entry name" value="GGDEF"/>
    <property type="match status" value="1"/>
</dbReference>
<dbReference type="PROSITE" id="PS50924">
    <property type="entry name" value="MHYT"/>
    <property type="match status" value="1"/>
</dbReference>
<dbReference type="NCBIfam" id="TIGR00229">
    <property type="entry name" value="sensory_box"/>
    <property type="match status" value="1"/>
</dbReference>
<dbReference type="RefSeq" id="WP_373874736.1">
    <property type="nucleotide sequence ID" value="NZ_BPQP01000018.1"/>
</dbReference>
<name>A0ABQ4RTH4_9HYPH</name>
<dbReference type="SUPFAM" id="SSF141868">
    <property type="entry name" value="EAL domain-like"/>
    <property type="match status" value="1"/>
</dbReference>
<comment type="caution">
    <text evidence="5">The sequence shown here is derived from an EMBL/GenBank/DDBJ whole genome shotgun (WGS) entry which is preliminary data.</text>
</comment>
<dbReference type="Pfam" id="PF00563">
    <property type="entry name" value="EAL"/>
    <property type="match status" value="1"/>
</dbReference>
<dbReference type="Pfam" id="PF13426">
    <property type="entry name" value="PAS_9"/>
    <property type="match status" value="1"/>
</dbReference>
<keyword evidence="1" id="KW-1133">Transmembrane helix</keyword>
<dbReference type="PANTHER" id="PTHR44757:SF2">
    <property type="entry name" value="BIOFILM ARCHITECTURE MAINTENANCE PROTEIN MBAA"/>
    <property type="match status" value="1"/>
</dbReference>
<feature type="domain" description="MHYT" evidence="4">
    <location>
        <begin position="15"/>
        <end position="198"/>
    </location>
</feature>
<organism evidence="5 6">
    <name type="scientific">Methylobacterium iners</name>
    <dbReference type="NCBI Taxonomy" id="418707"/>
    <lineage>
        <taxon>Bacteria</taxon>
        <taxon>Pseudomonadati</taxon>
        <taxon>Pseudomonadota</taxon>
        <taxon>Alphaproteobacteria</taxon>
        <taxon>Hyphomicrobiales</taxon>
        <taxon>Methylobacteriaceae</taxon>
        <taxon>Methylobacterium</taxon>
    </lineage>
</organism>
<evidence type="ECO:0000256" key="1">
    <source>
        <dbReference type="PROSITE-ProRule" id="PRU00244"/>
    </source>
</evidence>
<dbReference type="InterPro" id="IPR000014">
    <property type="entry name" value="PAS"/>
</dbReference>
<feature type="transmembrane region" description="Helical" evidence="1">
    <location>
        <begin position="143"/>
        <end position="165"/>
    </location>
</feature>
<dbReference type="Gene3D" id="3.20.20.450">
    <property type="entry name" value="EAL domain"/>
    <property type="match status" value="1"/>
</dbReference>
<dbReference type="SMART" id="SM00267">
    <property type="entry name" value="GGDEF"/>
    <property type="match status" value="1"/>
</dbReference>
<dbReference type="Gene3D" id="3.30.70.270">
    <property type="match status" value="1"/>
</dbReference>
<dbReference type="Pfam" id="PF00990">
    <property type="entry name" value="GGDEF"/>
    <property type="match status" value="1"/>
</dbReference>